<dbReference type="PROSITE" id="PS00774">
    <property type="entry name" value="CHITINASE_19_2"/>
    <property type="match status" value="1"/>
</dbReference>
<keyword evidence="17" id="KW-1267">Proteomics identification</keyword>
<dbReference type="InterPro" id="IPR036861">
    <property type="entry name" value="Endochitinase-like_sf"/>
</dbReference>
<dbReference type="SUPFAM" id="SSF53955">
    <property type="entry name" value="Lysozyme-like"/>
    <property type="match status" value="1"/>
</dbReference>
<evidence type="ECO:0000256" key="11">
    <source>
        <dbReference type="PIRSR" id="PIRSR001060-2"/>
    </source>
</evidence>
<sequence>MILTAALGLTFLLCATTPTAAQHCGCQPGFCCSKYGYCGKTSAYCGEGCKSGPCWGSAGCGGGGASVARVVTKSFFNGIKSHAGSWCEGRRFYTRSAFLEAIAAYPGFAHGGSEVERKREIAAFFAHVTHETGHLCYINEVDVAKYCDWSSEKQWPCHPRQGYYGRGPLQLSWNYNYGPAGRSLGFDGLGDPDRLAQDPVLSFKSALWYWMENMHQLMPQGFGATIRAINGFDECHGGKNTAEMKDRVRFYLEYCHHFRVHPGLDLSC</sequence>
<dbReference type="Gene3D" id="1.10.530.10">
    <property type="match status" value="1"/>
</dbReference>
<feature type="disulfide bond" evidence="11">
    <location>
        <begin position="87"/>
        <end position="136"/>
    </location>
</feature>
<evidence type="ECO:0000256" key="9">
    <source>
        <dbReference type="ARBA" id="ARBA00023326"/>
    </source>
</evidence>
<evidence type="ECO:0000256" key="3">
    <source>
        <dbReference type="ARBA" id="ARBA00022669"/>
    </source>
</evidence>
<dbReference type="PROSITE" id="PS00773">
    <property type="entry name" value="CHITINASE_19_1"/>
    <property type="match status" value="1"/>
</dbReference>
<evidence type="ECO:0000256" key="6">
    <source>
        <dbReference type="ARBA" id="ARBA00023157"/>
    </source>
</evidence>
<dbReference type="PROSITE" id="PS00026">
    <property type="entry name" value="CHIT_BIND_I_1"/>
    <property type="match status" value="1"/>
</dbReference>
<evidence type="ECO:0000256" key="1">
    <source>
        <dbReference type="ARBA" id="ARBA00000822"/>
    </source>
</evidence>
<dbReference type="GO" id="GO:0008061">
    <property type="term" value="F:chitin binding"/>
    <property type="evidence" value="ECO:0007669"/>
    <property type="project" value="UniProtKB-UniRule"/>
</dbReference>
<proteinExistence type="evidence at protein level"/>
<protein>
    <recommendedName>
        <fullName evidence="2">chitinase</fullName>
        <ecNumber evidence="2">3.2.1.14</ecNumber>
    </recommendedName>
</protein>
<evidence type="ECO:0000256" key="4">
    <source>
        <dbReference type="ARBA" id="ARBA00022729"/>
    </source>
</evidence>
<feature type="disulfide bond" evidence="11 12">
    <location>
        <begin position="26"/>
        <end position="38"/>
    </location>
</feature>
<keyword evidence="16" id="KW-1185">Reference proteome</keyword>
<dbReference type="CDD" id="cd00035">
    <property type="entry name" value="ChtBD1"/>
    <property type="match status" value="1"/>
</dbReference>
<dbReference type="InterPro" id="IPR016283">
    <property type="entry name" value="Glyco_hydro_19"/>
</dbReference>
<dbReference type="Proteomes" id="UP000007305">
    <property type="component" value="Chromosome 8"/>
</dbReference>
<keyword evidence="7" id="KW-0119">Carbohydrate metabolism</keyword>
<dbReference type="FunFam" id="3.30.20.10:FF:000001">
    <property type="entry name" value="Endochitinase (Chitinase)"/>
    <property type="match status" value="1"/>
</dbReference>
<feature type="domain" description="Chitin-binding type-1" evidence="14">
    <location>
        <begin position="21"/>
        <end position="56"/>
    </location>
</feature>
<gene>
    <name evidence="15" type="primary">LOC103635126</name>
</gene>
<dbReference type="InParanoid" id="A0A804UFZ2"/>
<reference evidence="15" key="3">
    <citation type="submission" date="2021-05" db="UniProtKB">
        <authorList>
            <consortium name="EnsemblPlants"/>
        </authorList>
    </citation>
    <scope>IDENTIFICATION</scope>
    <source>
        <strain evidence="15">cv. B73</strain>
    </source>
</reference>
<feature type="disulfide bond" evidence="11">
    <location>
        <begin position="147"/>
        <end position="157"/>
    </location>
</feature>
<dbReference type="Gramene" id="Zm00001eb340820_T001">
    <property type="protein sequence ID" value="Zm00001eb340820_P001"/>
    <property type="gene ID" value="Zm00001eb340820"/>
</dbReference>
<reference evidence="15" key="2">
    <citation type="submission" date="2019-07" db="EMBL/GenBank/DDBJ databases">
        <authorList>
            <person name="Seetharam A."/>
            <person name="Woodhouse M."/>
            <person name="Cannon E."/>
        </authorList>
    </citation>
    <scope>NUCLEOTIDE SEQUENCE [LARGE SCALE GENOMIC DNA]</scope>
    <source>
        <strain evidence="15">cv. B73</strain>
    </source>
</reference>
<dbReference type="SMART" id="SM00270">
    <property type="entry name" value="ChtBD1"/>
    <property type="match status" value="1"/>
</dbReference>
<organism evidence="15 16">
    <name type="scientific">Zea mays</name>
    <name type="common">Maize</name>
    <dbReference type="NCBI Taxonomy" id="4577"/>
    <lineage>
        <taxon>Eukaryota</taxon>
        <taxon>Viridiplantae</taxon>
        <taxon>Streptophyta</taxon>
        <taxon>Embryophyta</taxon>
        <taxon>Tracheophyta</taxon>
        <taxon>Spermatophyta</taxon>
        <taxon>Magnoliopsida</taxon>
        <taxon>Liliopsida</taxon>
        <taxon>Poales</taxon>
        <taxon>Poaceae</taxon>
        <taxon>PACMAD clade</taxon>
        <taxon>Panicoideae</taxon>
        <taxon>Andropogonodae</taxon>
        <taxon>Andropogoneae</taxon>
        <taxon>Tripsacinae</taxon>
        <taxon>Zea</taxon>
    </lineage>
</organism>
<feature type="active site" description="Proton donor" evidence="10">
    <location>
        <position position="131"/>
    </location>
</feature>
<comment type="caution">
    <text evidence="12">Lacks conserved residue(s) required for the propagation of feature annotation.</text>
</comment>
<feature type="chain" id="PRO_5032758636" description="chitinase" evidence="13">
    <location>
        <begin position="22"/>
        <end position="268"/>
    </location>
</feature>
<comment type="catalytic activity">
    <reaction evidence="1">
        <text>Random endo-hydrolysis of N-acetyl-beta-D-glucosaminide (1-&gt;4)-beta-linkages in chitin and chitodextrins.</text>
        <dbReference type="EC" id="3.2.1.14"/>
    </reaction>
</comment>
<keyword evidence="5" id="KW-0378">Hydrolase</keyword>
<dbReference type="InterPro" id="IPR001002">
    <property type="entry name" value="Chitin-bd_1"/>
</dbReference>
<dbReference type="Gene3D" id="3.30.60.10">
    <property type="entry name" value="Endochitinase-like"/>
    <property type="match status" value="1"/>
</dbReference>
<keyword evidence="3 12" id="KW-0147">Chitin-binding</keyword>
<evidence type="ECO:0000256" key="8">
    <source>
        <dbReference type="ARBA" id="ARBA00023295"/>
    </source>
</evidence>
<dbReference type="PIRSF" id="PIRSF001060">
    <property type="entry name" value="Endochitinase"/>
    <property type="match status" value="1"/>
</dbReference>
<evidence type="ECO:0000256" key="13">
    <source>
        <dbReference type="SAM" id="SignalP"/>
    </source>
</evidence>
<keyword evidence="9" id="KW-0624">Polysaccharide degradation</keyword>
<reference evidence="16" key="1">
    <citation type="journal article" date="2009" name="Science">
        <title>The B73 maize genome: complexity, diversity, and dynamics.</title>
        <authorList>
            <person name="Schnable P.S."/>
            <person name="Ware D."/>
            <person name="Fulton R.S."/>
            <person name="Stein J.C."/>
            <person name="Wei F."/>
            <person name="Pasternak S."/>
            <person name="Liang C."/>
            <person name="Zhang J."/>
            <person name="Fulton L."/>
            <person name="Graves T.A."/>
            <person name="Minx P."/>
            <person name="Reily A.D."/>
            <person name="Courtney L."/>
            <person name="Kruchowski S.S."/>
            <person name="Tomlinson C."/>
            <person name="Strong C."/>
            <person name="Delehaunty K."/>
            <person name="Fronick C."/>
            <person name="Courtney B."/>
            <person name="Rock S.M."/>
            <person name="Belter E."/>
            <person name="Du F."/>
            <person name="Kim K."/>
            <person name="Abbott R.M."/>
            <person name="Cotton M."/>
            <person name="Levy A."/>
            <person name="Marchetto P."/>
            <person name="Ochoa K."/>
            <person name="Jackson S.M."/>
            <person name="Gillam B."/>
            <person name="Chen W."/>
            <person name="Yan L."/>
            <person name="Higginbotham J."/>
            <person name="Cardenas M."/>
            <person name="Waligorski J."/>
            <person name="Applebaum E."/>
            <person name="Phelps L."/>
            <person name="Falcone J."/>
            <person name="Kanchi K."/>
            <person name="Thane T."/>
            <person name="Scimone A."/>
            <person name="Thane N."/>
            <person name="Henke J."/>
            <person name="Wang T."/>
            <person name="Ruppert J."/>
            <person name="Shah N."/>
            <person name="Rotter K."/>
            <person name="Hodges J."/>
            <person name="Ingenthron E."/>
            <person name="Cordes M."/>
            <person name="Kohlberg S."/>
            <person name="Sgro J."/>
            <person name="Delgado B."/>
            <person name="Mead K."/>
            <person name="Chinwalla A."/>
            <person name="Leonard S."/>
            <person name="Crouse K."/>
            <person name="Collura K."/>
            <person name="Kudrna D."/>
            <person name="Currie J."/>
            <person name="He R."/>
            <person name="Angelova A."/>
            <person name="Rajasekar S."/>
            <person name="Mueller T."/>
            <person name="Lomeli R."/>
            <person name="Scara G."/>
            <person name="Ko A."/>
            <person name="Delaney K."/>
            <person name="Wissotski M."/>
            <person name="Lopez G."/>
            <person name="Campos D."/>
            <person name="Braidotti M."/>
            <person name="Ashley E."/>
            <person name="Golser W."/>
            <person name="Kim H."/>
            <person name="Lee S."/>
            <person name="Lin J."/>
            <person name="Dujmic Z."/>
            <person name="Kim W."/>
            <person name="Talag J."/>
            <person name="Zuccolo A."/>
            <person name="Fan C."/>
            <person name="Sebastian A."/>
            <person name="Kramer M."/>
            <person name="Spiegel L."/>
            <person name="Nascimento L."/>
            <person name="Zutavern T."/>
            <person name="Miller B."/>
            <person name="Ambroise C."/>
            <person name="Muller S."/>
            <person name="Spooner W."/>
            <person name="Narechania A."/>
            <person name="Ren L."/>
            <person name="Wei S."/>
            <person name="Kumari S."/>
            <person name="Faga B."/>
            <person name="Levy M.J."/>
            <person name="McMahan L."/>
            <person name="Van Buren P."/>
            <person name="Vaughn M.W."/>
            <person name="Ying K."/>
            <person name="Yeh C.-T."/>
            <person name="Emrich S.J."/>
            <person name="Jia Y."/>
            <person name="Kalyanaraman A."/>
            <person name="Hsia A.-P."/>
            <person name="Barbazuk W.B."/>
            <person name="Baucom R.S."/>
            <person name="Brutnell T.P."/>
            <person name="Carpita N.C."/>
            <person name="Chaparro C."/>
            <person name="Chia J.-M."/>
            <person name="Deragon J.-M."/>
            <person name="Estill J.C."/>
            <person name="Fu Y."/>
            <person name="Jeddeloh J.A."/>
            <person name="Han Y."/>
            <person name="Lee H."/>
            <person name="Li P."/>
            <person name="Lisch D.R."/>
            <person name="Liu S."/>
            <person name="Liu Z."/>
            <person name="Nagel D.H."/>
            <person name="McCann M.C."/>
            <person name="SanMiguel P."/>
            <person name="Myers A.M."/>
            <person name="Nettleton D."/>
            <person name="Nguyen J."/>
            <person name="Penning B.W."/>
            <person name="Ponnala L."/>
            <person name="Schneider K.L."/>
            <person name="Schwartz D.C."/>
            <person name="Sharma A."/>
            <person name="Soderlund C."/>
            <person name="Springer N.M."/>
            <person name="Sun Q."/>
            <person name="Wang H."/>
            <person name="Waterman M."/>
            <person name="Westerman R."/>
            <person name="Wolfgruber T.K."/>
            <person name="Yang L."/>
            <person name="Yu Y."/>
            <person name="Zhang L."/>
            <person name="Zhou S."/>
            <person name="Zhu Q."/>
            <person name="Bennetzen J.L."/>
            <person name="Dawe R.K."/>
            <person name="Jiang J."/>
            <person name="Jiang N."/>
            <person name="Presting G.G."/>
            <person name="Wessler S.R."/>
            <person name="Aluru S."/>
            <person name="Martienssen R.A."/>
            <person name="Clifton S.W."/>
            <person name="McCombie W.R."/>
            <person name="Wing R.A."/>
            <person name="Wilson R.K."/>
        </authorList>
    </citation>
    <scope>NUCLEOTIDE SEQUENCE [LARGE SCALE GENOMIC DNA]</scope>
    <source>
        <strain evidence="16">cv. B73</strain>
    </source>
</reference>
<dbReference type="GO" id="GO:0016998">
    <property type="term" value="P:cell wall macromolecule catabolic process"/>
    <property type="evidence" value="ECO:0007669"/>
    <property type="project" value="InterPro"/>
</dbReference>
<evidence type="ECO:0000313" key="16">
    <source>
        <dbReference type="Proteomes" id="UP000007305"/>
    </source>
</evidence>
<dbReference type="EC" id="3.2.1.14" evidence="2"/>
<dbReference type="GO" id="GO:0006032">
    <property type="term" value="P:chitin catabolic process"/>
    <property type="evidence" value="ECO:0007669"/>
    <property type="project" value="InterPro"/>
</dbReference>
<dbReference type="AlphaFoldDB" id="A0A804UFZ2"/>
<evidence type="ECO:0000256" key="7">
    <source>
        <dbReference type="ARBA" id="ARBA00023277"/>
    </source>
</evidence>
<dbReference type="EnsemblPlants" id="Zm00001eb340820_T001">
    <property type="protein sequence ID" value="Zm00001eb340820_P001"/>
    <property type="gene ID" value="Zm00001eb340820"/>
</dbReference>
<dbReference type="Pfam" id="PF00187">
    <property type="entry name" value="Chitin_bind_1"/>
    <property type="match status" value="1"/>
</dbReference>
<name>A0A804UFZ2_MAIZE</name>
<dbReference type="InterPro" id="IPR000726">
    <property type="entry name" value="Glyco_hydro_19_cat"/>
</dbReference>
<keyword evidence="4 13" id="KW-0732">Signal</keyword>
<keyword evidence="6 11" id="KW-1015">Disulfide bond</keyword>
<evidence type="ECO:0000256" key="5">
    <source>
        <dbReference type="ARBA" id="ARBA00022801"/>
    </source>
</evidence>
<dbReference type="GO" id="GO:0000272">
    <property type="term" value="P:polysaccharide catabolic process"/>
    <property type="evidence" value="ECO:0007669"/>
    <property type="project" value="UniProtKB-KW"/>
</dbReference>
<evidence type="ECO:0000256" key="10">
    <source>
        <dbReference type="PIRSR" id="PIRSR001060-1"/>
    </source>
</evidence>
<evidence type="ECO:0007829" key="17">
    <source>
        <dbReference type="PeptideAtlas" id="A0A804UFZ2"/>
    </source>
</evidence>
<dbReference type="InterPro" id="IPR023346">
    <property type="entry name" value="Lysozyme-like_dom_sf"/>
</dbReference>
<evidence type="ECO:0000256" key="2">
    <source>
        <dbReference type="ARBA" id="ARBA00012729"/>
    </source>
</evidence>
<dbReference type="InterPro" id="IPR018371">
    <property type="entry name" value="Chitin-binding_1_CS"/>
</dbReference>
<evidence type="ECO:0000256" key="12">
    <source>
        <dbReference type="PROSITE-ProRule" id="PRU00261"/>
    </source>
</evidence>
<dbReference type="Gene3D" id="3.30.20.10">
    <property type="entry name" value="Endochitinase, domain 2"/>
    <property type="match status" value="1"/>
</dbReference>
<dbReference type="GO" id="GO:0004568">
    <property type="term" value="F:chitinase activity"/>
    <property type="evidence" value="ECO:0000318"/>
    <property type="project" value="GO_Central"/>
</dbReference>
<accession>A0A804UFZ2</accession>
<dbReference type="GO" id="GO:0008843">
    <property type="term" value="F:endochitinase activity"/>
    <property type="evidence" value="ECO:0007669"/>
    <property type="project" value="UniProtKB-EC"/>
</dbReference>
<dbReference type="CDD" id="cd00325">
    <property type="entry name" value="chitinase_GH19"/>
    <property type="match status" value="1"/>
</dbReference>
<keyword evidence="8" id="KW-0326">Glycosidase</keyword>
<feature type="disulfide bond" evidence="11">
    <location>
        <begin position="235"/>
        <end position="268"/>
    </location>
</feature>
<dbReference type="SUPFAM" id="SSF57016">
    <property type="entry name" value="Plant lectins/antimicrobial peptides"/>
    <property type="match status" value="1"/>
</dbReference>
<dbReference type="PANTHER" id="PTHR22595:SF120">
    <property type="entry name" value="CHITINASE"/>
    <property type="match status" value="1"/>
</dbReference>
<feature type="disulfide bond" evidence="11 12">
    <location>
        <begin position="31"/>
        <end position="45"/>
    </location>
</feature>
<dbReference type="Pfam" id="PF00182">
    <property type="entry name" value="Glyco_hydro_19"/>
    <property type="match status" value="1"/>
</dbReference>
<dbReference type="PANTHER" id="PTHR22595">
    <property type="entry name" value="CHITINASE-RELATED"/>
    <property type="match status" value="1"/>
</dbReference>
<feature type="signal peptide" evidence="13">
    <location>
        <begin position="1"/>
        <end position="21"/>
    </location>
</feature>
<evidence type="ECO:0000259" key="14">
    <source>
        <dbReference type="PROSITE" id="PS50941"/>
    </source>
</evidence>
<dbReference type="PROSITE" id="PS50941">
    <property type="entry name" value="CHIT_BIND_I_2"/>
    <property type="match status" value="1"/>
</dbReference>
<evidence type="ECO:0000313" key="15">
    <source>
        <dbReference type="EnsemblPlants" id="Zm00001eb340820_P001"/>
    </source>
</evidence>